<feature type="active site" description="Nucleophile" evidence="4">
    <location>
        <position position="89"/>
    </location>
</feature>
<dbReference type="InterPro" id="IPR002641">
    <property type="entry name" value="PNPLA_dom"/>
</dbReference>
<organism evidence="6 7">
    <name type="scientific">Thalassotalea agarivorans</name>
    <name type="common">Thalassomonas agarivorans</name>
    <dbReference type="NCBI Taxonomy" id="349064"/>
    <lineage>
        <taxon>Bacteria</taxon>
        <taxon>Pseudomonadati</taxon>
        <taxon>Pseudomonadota</taxon>
        <taxon>Gammaproteobacteria</taxon>
        <taxon>Alteromonadales</taxon>
        <taxon>Colwelliaceae</taxon>
        <taxon>Thalassotalea</taxon>
    </lineage>
</organism>
<feature type="active site" description="Proton acceptor" evidence="4">
    <location>
        <position position="201"/>
    </location>
</feature>
<keyword evidence="3 4" id="KW-0443">Lipid metabolism</keyword>
<dbReference type="Proteomes" id="UP000199308">
    <property type="component" value="Unassembled WGS sequence"/>
</dbReference>
<dbReference type="STRING" id="349064.SAMN05660429_02847"/>
<reference evidence="6 7" key="1">
    <citation type="submission" date="2016-10" db="EMBL/GenBank/DDBJ databases">
        <authorList>
            <person name="de Groot N.N."/>
        </authorList>
    </citation>
    <scope>NUCLEOTIDE SEQUENCE [LARGE SCALE GENOMIC DNA]</scope>
    <source>
        <strain evidence="6 7">DSM 19706</strain>
    </source>
</reference>
<feature type="short sequence motif" description="GXSXG" evidence="4">
    <location>
        <begin position="87"/>
        <end position="91"/>
    </location>
</feature>
<gene>
    <name evidence="6" type="ORF">SAMN05660429_02847</name>
</gene>
<proteinExistence type="predicted"/>
<sequence>MKQFLIVSALLILLLVLALYSGQPSPNNYYDIEGLTLEQVKQQSSASTSESPKLAIAFGGGGVRGFMHLGVIKALEEANIKADIVTGTSAGSLAAALYSSGMSYQQISDIVLNLSETDLADIVVSKEGLINGQFIAQWINEQSQQMPIEGRDIALGIAVTDLTHEQALLIVEGDAGHAVQASASIPGVMIPVQTPNATYVDGGVLALVPVEFAYAMGANVVLAVDIYCDSPEGMSPNFIGTLLNAFRIQACKINELEIAQADHIIRPVFVVENFQSFAERDDMIELAYQETLKVIPALKAQLSAF</sequence>
<evidence type="ECO:0000313" key="6">
    <source>
        <dbReference type="EMBL" id="SET85062.1"/>
    </source>
</evidence>
<dbReference type="Pfam" id="PF01734">
    <property type="entry name" value="Patatin"/>
    <property type="match status" value="1"/>
</dbReference>
<dbReference type="PANTHER" id="PTHR14226">
    <property type="entry name" value="NEUROPATHY TARGET ESTERASE/SWISS CHEESE D.MELANOGASTER"/>
    <property type="match status" value="1"/>
</dbReference>
<keyword evidence="1 4" id="KW-0378">Hydrolase</keyword>
<dbReference type="OrthoDB" id="5290098at2"/>
<evidence type="ECO:0000256" key="4">
    <source>
        <dbReference type="PROSITE-ProRule" id="PRU01161"/>
    </source>
</evidence>
<dbReference type="AlphaFoldDB" id="A0A1I0HPL2"/>
<evidence type="ECO:0000256" key="3">
    <source>
        <dbReference type="ARBA" id="ARBA00023098"/>
    </source>
</evidence>
<dbReference type="GO" id="GO:0016787">
    <property type="term" value="F:hydrolase activity"/>
    <property type="evidence" value="ECO:0007669"/>
    <property type="project" value="UniProtKB-UniRule"/>
</dbReference>
<evidence type="ECO:0000259" key="5">
    <source>
        <dbReference type="PROSITE" id="PS51635"/>
    </source>
</evidence>
<protein>
    <submittedName>
        <fullName evidence="6">NTE family protein</fullName>
    </submittedName>
</protein>
<dbReference type="RefSeq" id="WP_143047975.1">
    <property type="nucleotide sequence ID" value="NZ_AP027363.1"/>
</dbReference>
<name>A0A1I0HPL2_THASX</name>
<feature type="domain" description="PNPLA" evidence="5">
    <location>
        <begin position="56"/>
        <end position="214"/>
    </location>
</feature>
<dbReference type="EMBL" id="FOHK01000017">
    <property type="protein sequence ID" value="SET85062.1"/>
    <property type="molecule type" value="Genomic_DNA"/>
</dbReference>
<dbReference type="PANTHER" id="PTHR14226:SF29">
    <property type="entry name" value="NEUROPATHY TARGET ESTERASE SWS"/>
    <property type="match status" value="1"/>
</dbReference>
<dbReference type="PROSITE" id="PS51635">
    <property type="entry name" value="PNPLA"/>
    <property type="match status" value="1"/>
</dbReference>
<keyword evidence="7" id="KW-1185">Reference proteome</keyword>
<evidence type="ECO:0000256" key="2">
    <source>
        <dbReference type="ARBA" id="ARBA00022963"/>
    </source>
</evidence>
<dbReference type="InterPro" id="IPR050301">
    <property type="entry name" value="NTE"/>
</dbReference>
<evidence type="ECO:0000256" key="1">
    <source>
        <dbReference type="ARBA" id="ARBA00022801"/>
    </source>
</evidence>
<accession>A0A1I0HPL2</accession>
<keyword evidence="2 4" id="KW-0442">Lipid degradation</keyword>
<dbReference type="Gene3D" id="3.40.1090.10">
    <property type="entry name" value="Cytosolic phospholipase A2 catalytic domain"/>
    <property type="match status" value="1"/>
</dbReference>
<dbReference type="SUPFAM" id="SSF52151">
    <property type="entry name" value="FabD/lysophospholipase-like"/>
    <property type="match status" value="1"/>
</dbReference>
<evidence type="ECO:0000313" key="7">
    <source>
        <dbReference type="Proteomes" id="UP000199308"/>
    </source>
</evidence>
<feature type="short sequence motif" description="DGA/G" evidence="4">
    <location>
        <begin position="201"/>
        <end position="203"/>
    </location>
</feature>
<feature type="short sequence motif" description="GXGXXG" evidence="4">
    <location>
        <begin position="60"/>
        <end position="65"/>
    </location>
</feature>
<dbReference type="GO" id="GO:0016042">
    <property type="term" value="P:lipid catabolic process"/>
    <property type="evidence" value="ECO:0007669"/>
    <property type="project" value="UniProtKB-UniRule"/>
</dbReference>
<dbReference type="InterPro" id="IPR016035">
    <property type="entry name" value="Acyl_Trfase/lysoPLipase"/>
</dbReference>